<dbReference type="RefSeq" id="WP_095263762.1">
    <property type="nucleotide sequence ID" value="NZ_NPBY01000012.1"/>
</dbReference>
<reference evidence="5 6" key="1">
    <citation type="submission" date="2017-07" db="EMBL/GenBank/DDBJ databases">
        <title>Isolation and whole genome analysis of endospore-forming bacteria from heroin.</title>
        <authorList>
            <person name="Kalinowski J."/>
            <person name="Ahrens B."/>
            <person name="Al-Dilaimi A."/>
            <person name="Winkler A."/>
            <person name="Wibberg D."/>
            <person name="Schleenbecker U."/>
            <person name="Ruckert C."/>
            <person name="Wolfel R."/>
            <person name="Grass G."/>
        </authorList>
    </citation>
    <scope>NUCLEOTIDE SEQUENCE [LARGE SCALE GENOMIC DNA]</scope>
    <source>
        <strain evidence="5 6">7537-G1</strain>
    </source>
</reference>
<evidence type="ECO:0000256" key="3">
    <source>
        <dbReference type="ARBA" id="ARBA00023027"/>
    </source>
</evidence>
<sequence>MNTTTFKGTTVVITGAAKGIGKGLAEAYAAAGADVIVSDTLKDEGQQTAEQLQANGYSAVFVPCDVRDEREIKQLMEEAVRRTGRLDILINNAGVSRWKSPYELKVEEWDDVLNTNARSCFLASREAALHMRTNGGGAIVNISSTRSVMSEPNSEAYAASKGAIVALTHAMAVSLGPDGIRVNCISPGWIETGSYDQLRPEDHSQHPAGRVGVPKDIAKACFYFTDPDNTFVTGAHLVVDGGMTRKMIYEE</sequence>
<dbReference type="SMART" id="SM00822">
    <property type="entry name" value="PKS_KR"/>
    <property type="match status" value="1"/>
</dbReference>
<dbReference type="InterPro" id="IPR020904">
    <property type="entry name" value="Sc_DH/Rdtase_CS"/>
</dbReference>
<evidence type="ECO:0000313" key="5">
    <source>
        <dbReference type="EMBL" id="PAD79442.1"/>
    </source>
</evidence>
<name>A0A268F243_9BACL</name>
<dbReference type="SUPFAM" id="SSF51735">
    <property type="entry name" value="NAD(P)-binding Rossmann-fold domains"/>
    <property type="match status" value="1"/>
</dbReference>
<dbReference type="PANTHER" id="PTHR24321:SF8">
    <property type="entry name" value="ESTRADIOL 17-BETA-DEHYDROGENASE 8-RELATED"/>
    <property type="match status" value="1"/>
</dbReference>
<feature type="domain" description="Ketoreductase" evidence="4">
    <location>
        <begin position="9"/>
        <end position="192"/>
    </location>
</feature>
<dbReference type="FunFam" id="3.40.50.720:FF:000084">
    <property type="entry name" value="Short-chain dehydrogenase reductase"/>
    <property type="match status" value="1"/>
</dbReference>
<dbReference type="Gene3D" id="3.40.50.720">
    <property type="entry name" value="NAD(P)-binding Rossmann-like Domain"/>
    <property type="match status" value="1"/>
</dbReference>
<evidence type="ECO:0000259" key="4">
    <source>
        <dbReference type="SMART" id="SM00822"/>
    </source>
</evidence>
<keyword evidence="2" id="KW-0560">Oxidoreductase</keyword>
<dbReference type="InterPro" id="IPR002347">
    <property type="entry name" value="SDR_fam"/>
</dbReference>
<dbReference type="PRINTS" id="PR00080">
    <property type="entry name" value="SDRFAMILY"/>
</dbReference>
<dbReference type="NCBIfam" id="NF005559">
    <property type="entry name" value="PRK07231.1"/>
    <property type="match status" value="1"/>
</dbReference>
<proteinExistence type="inferred from homology"/>
<dbReference type="PROSITE" id="PS00061">
    <property type="entry name" value="ADH_SHORT"/>
    <property type="match status" value="1"/>
</dbReference>
<dbReference type="GO" id="GO:0008206">
    <property type="term" value="P:bile acid metabolic process"/>
    <property type="evidence" value="ECO:0007669"/>
    <property type="project" value="UniProtKB-ARBA"/>
</dbReference>
<dbReference type="OrthoDB" id="9803333at2"/>
<evidence type="ECO:0000256" key="1">
    <source>
        <dbReference type="ARBA" id="ARBA00006484"/>
    </source>
</evidence>
<dbReference type="AlphaFoldDB" id="A0A268F243"/>
<accession>A0A268F243</accession>
<evidence type="ECO:0000313" key="6">
    <source>
        <dbReference type="Proteomes" id="UP000215596"/>
    </source>
</evidence>
<dbReference type="EMBL" id="NPBY01000012">
    <property type="protein sequence ID" value="PAD79442.1"/>
    <property type="molecule type" value="Genomic_DNA"/>
</dbReference>
<dbReference type="Pfam" id="PF13561">
    <property type="entry name" value="adh_short_C2"/>
    <property type="match status" value="1"/>
</dbReference>
<dbReference type="PRINTS" id="PR00081">
    <property type="entry name" value="GDHRDH"/>
</dbReference>
<protein>
    <submittedName>
        <fullName evidence="5">3-ketoacyl-ACP reductase</fullName>
    </submittedName>
</protein>
<evidence type="ECO:0000256" key="2">
    <source>
        <dbReference type="ARBA" id="ARBA00023002"/>
    </source>
</evidence>
<keyword evidence="3" id="KW-0520">NAD</keyword>
<dbReference type="PANTHER" id="PTHR24321">
    <property type="entry name" value="DEHYDROGENASES, SHORT CHAIN"/>
    <property type="match status" value="1"/>
</dbReference>
<comment type="similarity">
    <text evidence="1">Belongs to the short-chain dehydrogenases/reductases (SDR) family.</text>
</comment>
<dbReference type="InterPro" id="IPR036291">
    <property type="entry name" value="NAD(P)-bd_dom_sf"/>
</dbReference>
<comment type="caution">
    <text evidence="5">The sequence shown here is derived from an EMBL/GenBank/DDBJ whole genome shotgun (WGS) entry which is preliminary data.</text>
</comment>
<dbReference type="Proteomes" id="UP000215596">
    <property type="component" value="Unassembled WGS sequence"/>
</dbReference>
<dbReference type="CDD" id="cd05233">
    <property type="entry name" value="SDR_c"/>
    <property type="match status" value="1"/>
</dbReference>
<gene>
    <name evidence="5" type="ORF">CHH67_04370</name>
</gene>
<dbReference type="GO" id="GO:0016491">
    <property type="term" value="F:oxidoreductase activity"/>
    <property type="evidence" value="ECO:0007669"/>
    <property type="project" value="UniProtKB-KW"/>
</dbReference>
<dbReference type="InterPro" id="IPR057326">
    <property type="entry name" value="KR_dom"/>
</dbReference>
<organism evidence="5 6">
    <name type="scientific">Paenibacillus campinasensis</name>
    <dbReference type="NCBI Taxonomy" id="66347"/>
    <lineage>
        <taxon>Bacteria</taxon>
        <taxon>Bacillati</taxon>
        <taxon>Bacillota</taxon>
        <taxon>Bacilli</taxon>
        <taxon>Bacillales</taxon>
        <taxon>Paenibacillaceae</taxon>
        <taxon>Paenibacillus</taxon>
    </lineage>
</organism>